<dbReference type="Proteomes" id="UP000076408">
    <property type="component" value="Unassembled WGS sequence"/>
</dbReference>
<dbReference type="VEuPathDB" id="VectorBase:ASTEI20_037455"/>
<dbReference type="InterPro" id="IPR039765">
    <property type="entry name" value="Yip5/YIPF1/YIPF2"/>
</dbReference>
<keyword evidence="3 6" id="KW-0812">Transmembrane</keyword>
<keyword evidence="4 6" id="KW-1133">Transmembrane helix</keyword>
<evidence type="ECO:0000256" key="6">
    <source>
        <dbReference type="RuleBase" id="RU361264"/>
    </source>
</evidence>
<dbReference type="GO" id="GO:0000139">
    <property type="term" value="C:Golgi membrane"/>
    <property type="evidence" value="ECO:0007669"/>
    <property type="project" value="UniProtKB-SubCell"/>
</dbReference>
<accession>A0A182Y2C7</accession>
<name>A0A182Y2C7_ANOST</name>
<reference evidence="8" key="2">
    <citation type="submission" date="2020-05" db="UniProtKB">
        <authorList>
            <consortium name="EnsemblMetazoa"/>
        </authorList>
    </citation>
    <scope>IDENTIFICATION</scope>
    <source>
        <strain evidence="8">Indian</strain>
    </source>
</reference>
<feature type="transmembrane region" description="Helical" evidence="6">
    <location>
        <begin position="253"/>
        <end position="274"/>
    </location>
</feature>
<feature type="transmembrane region" description="Helical" evidence="6">
    <location>
        <begin position="188"/>
        <end position="208"/>
    </location>
</feature>
<evidence type="ECO:0000256" key="3">
    <source>
        <dbReference type="ARBA" id="ARBA00022692"/>
    </source>
</evidence>
<evidence type="ECO:0000256" key="2">
    <source>
        <dbReference type="ARBA" id="ARBA00010596"/>
    </source>
</evidence>
<proteinExistence type="inferred from homology"/>
<organism evidence="8 9">
    <name type="scientific">Anopheles stephensi</name>
    <name type="common">Indo-Pakistan malaria mosquito</name>
    <dbReference type="NCBI Taxonomy" id="30069"/>
    <lineage>
        <taxon>Eukaryota</taxon>
        <taxon>Metazoa</taxon>
        <taxon>Ecdysozoa</taxon>
        <taxon>Arthropoda</taxon>
        <taxon>Hexapoda</taxon>
        <taxon>Insecta</taxon>
        <taxon>Pterygota</taxon>
        <taxon>Neoptera</taxon>
        <taxon>Endopterygota</taxon>
        <taxon>Diptera</taxon>
        <taxon>Nematocera</taxon>
        <taxon>Culicoidea</taxon>
        <taxon>Culicidae</taxon>
        <taxon>Anophelinae</taxon>
        <taxon>Anopheles</taxon>
    </lineage>
</organism>
<evidence type="ECO:0000256" key="4">
    <source>
        <dbReference type="ARBA" id="ARBA00022989"/>
    </source>
</evidence>
<feature type="domain" description="Yip1" evidence="7">
    <location>
        <begin position="100"/>
        <end position="265"/>
    </location>
</feature>
<evidence type="ECO:0000256" key="5">
    <source>
        <dbReference type="ARBA" id="ARBA00023136"/>
    </source>
</evidence>
<keyword evidence="5 6" id="KW-0472">Membrane</keyword>
<dbReference type="GO" id="GO:0016192">
    <property type="term" value="P:vesicle-mediated transport"/>
    <property type="evidence" value="ECO:0007669"/>
    <property type="project" value="InterPro"/>
</dbReference>
<keyword evidence="9" id="KW-1185">Reference proteome</keyword>
<sequence length="305" mass="33857">MDASVDDLLSFKEFPLMNEASGSQSAQININSPQRSHPNLDDQDEDDGTPKVNTTSKGGSIFSLEYYQRFFDVDTMIVVDRIATSMIPKRAPVNYLKLNIATNPDLYGPVWIVLTLIFTIAISGNMASYLQNTGNHHWRYNFHLVSYSATAIITYALLVPGALWAFLKWSTHTNEMAIDDEEDEQQAVGTPSLLSLVCVYGYSLAIYIPVSVLWTIQVSLFQWLLVITGAFLSGFALLMILMPALKKSKYSLLIVLVVELAHFALAAGFMLYFFHAPDVETPVEAPTHKAITSVVVNTTMQSKTA</sequence>
<protein>
    <recommendedName>
        <fullName evidence="6">Protein YIPF</fullName>
    </recommendedName>
</protein>
<evidence type="ECO:0000313" key="9">
    <source>
        <dbReference type="Proteomes" id="UP000076408"/>
    </source>
</evidence>
<dbReference type="VEuPathDB" id="VectorBase:ASTE008293"/>
<dbReference type="STRING" id="30069.A0A182Y2C7"/>
<dbReference type="Pfam" id="PF04893">
    <property type="entry name" value="Yip1"/>
    <property type="match status" value="1"/>
</dbReference>
<comment type="subcellular location">
    <subcellularLocation>
        <location evidence="6">Golgi apparatus membrane</location>
        <topology evidence="6">Multi-pass membrane protein</topology>
    </subcellularLocation>
    <subcellularLocation>
        <location evidence="1">Membrane</location>
        <topology evidence="1">Multi-pass membrane protein</topology>
    </subcellularLocation>
</comment>
<evidence type="ECO:0000313" key="8">
    <source>
        <dbReference type="EnsemblMetazoa" id="ASTEI02613-PA"/>
    </source>
</evidence>
<feature type="transmembrane region" description="Helical" evidence="6">
    <location>
        <begin position="144"/>
        <end position="167"/>
    </location>
</feature>
<comment type="similarity">
    <text evidence="2 6">Belongs to the YIP1 family.</text>
</comment>
<reference evidence="9" key="1">
    <citation type="journal article" date="2014" name="Genome Biol.">
        <title>Genome analysis of a major urban malaria vector mosquito, Anopheles stephensi.</title>
        <authorList>
            <person name="Jiang X."/>
            <person name="Peery A."/>
            <person name="Hall A.B."/>
            <person name="Sharma A."/>
            <person name="Chen X.G."/>
            <person name="Waterhouse R.M."/>
            <person name="Komissarov A."/>
            <person name="Riehle M.M."/>
            <person name="Shouche Y."/>
            <person name="Sharakhova M.V."/>
            <person name="Lawson D."/>
            <person name="Pakpour N."/>
            <person name="Arensburger P."/>
            <person name="Davidson V.L."/>
            <person name="Eiglmeier K."/>
            <person name="Emrich S."/>
            <person name="George P."/>
            <person name="Kennedy R.C."/>
            <person name="Mane S.P."/>
            <person name="Maslen G."/>
            <person name="Oringanje C."/>
            <person name="Qi Y."/>
            <person name="Settlage R."/>
            <person name="Tojo M."/>
            <person name="Tubio J.M."/>
            <person name="Unger M.F."/>
            <person name="Wang B."/>
            <person name="Vernick K.D."/>
            <person name="Ribeiro J.M."/>
            <person name="James A.A."/>
            <person name="Michel K."/>
            <person name="Riehle M.A."/>
            <person name="Luckhart S."/>
            <person name="Sharakhov I.V."/>
            <person name="Tu Z."/>
        </authorList>
    </citation>
    <scope>NUCLEOTIDE SEQUENCE [LARGE SCALE GENOMIC DNA]</scope>
    <source>
        <strain evidence="9">Indian</strain>
    </source>
</reference>
<dbReference type="VEuPathDB" id="VectorBase:ASTEI02613"/>
<dbReference type="PANTHER" id="PTHR12822">
    <property type="entry name" value="PROTEIN YIPF"/>
    <property type="match status" value="1"/>
</dbReference>
<dbReference type="OMA" id="VFRRCVA"/>
<dbReference type="InterPro" id="IPR006977">
    <property type="entry name" value="Yip1_dom"/>
</dbReference>
<dbReference type="AlphaFoldDB" id="A0A182Y2C7"/>
<dbReference type="EnsemblMetazoa" id="ASTEI02613-RA">
    <property type="protein sequence ID" value="ASTEI02613-PA"/>
    <property type="gene ID" value="ASTEI02613"/>
</dbReference>
<evidence type="ECO:0000259" key="7">
    <source>
        <dbReference type="Pfam" id="PF04893"/>
    </source>
</evidence>
<evidence type="ECO:0000256" key="1">
    <source>
        <dbReference type="ARBA" id="ARBA00004141"/>
    </source>
</evidence>
<dbReference type="PANTHER" id="PTHR12822:SF2">
    <property type="entry name" value="PROTEIN YIPF"/>
    <property type="match status" value="1"/>
</dbReference>
<feature type="transmembrane region" description="Helical" evidence="6">
    <location>
        <begin position="106"/>
        <end position="124"/>
    </location>
</feature>
<dbReference type="GO" id="GO:0031267">
    <property type="term" value="F:small GTPase binding"/>
    <property type="evidence" value="ECO:0007669"/>
    <property type="project" value="InterPro"/>
</dbReference>
<feature type="transmembrane region" description="Helical" evidence="6">
    <location>
        <begin position="220"/>
        <end position="241"/>
    </location>
</feature>